<evidence type="ECO:0000256" key="1">
    <source>
        <dbReference type="ARBA" id="ARBA00022722"/>
    </source>
</evidence>
<keyword evidence="5 10" id="KW-0460">Magnesium</keyword>
<protein>
    <recommendedName>
        <fullName evidence="10">CRISPR-associated endonuclease Cas1</fullName>
        <ecNumber evidence="10">3.1.-.-</ecNumber>
    </recommendedName>
</protein>
<keyword evidence="6 10" id="KW-0051">Antiviral defense</keyword>
<dbReference type="Proteomes" id="UP000537862">
    <property type="component" value="Unassembled WGS sequence"/>
</dbReference>
<dbReference type="AlphaFoldDB" id="A0A849P1E9"/>
<evidence type="ECO:0000256" key="8">
    <source>
        <dbReference type="ARBA" id="ARBA00023211"/>
    </source>
</evidence>
<dbReference type="Pfam" id="PF01867">
    <property type="entry name" value="Cas_Cas1"/>
    <property type="match status" value="1"/>
</dbReference>
<dbReference type="HAMAP" id="MF_01470">
    <property type="entry name" value="Cas1"/>
    <property type="match status" value="1"/>
</dbReference>
<evidence type="ECO:0000313" key="11">
    <source>
        <dbReference type="EMBL" id="NOL50836.1"/>
    </source>
</evidence>
<feature type="binding site" evidence="10">
    <location>
        <position position="208"/>
    </location>
    <ligand>
        <name>Mn(2+)</name>
        <dbReference type="ChEBI" id="CHEBI:29035"/>
    </ligand>
</feature>
<evidence type="ECO:0000256" key="5">
    <source>
        <dbReference type="ARBA" id="ARBA00022842"/>
    </source>
</evidence>
<keyword evidence="12" id="KW-1185">Reference proteome</keyword>
<comment type="caution">
    <text evidence="11">The sequence shown here is derived from an EMBL/GenBank/DDBJ whole genome shotgun (WGS) entry which is preliminary data.</text>
</comment>
<organism evidence="11 12">
    <name type="scientific">Pelistega suis</name>
    <dbReference type="NCBI Taxonomy" id="1631957"/>
    <lineage>
        <taxon>Bacteria</taxon>
        <taxon>Pseudomonadati</taxon>
        <taxon>Pseudomonadota</taxon>
        <taxon>Betaproteobacteria</taxon>
        <taxon>Burkholderiales</taxon>
        <taxon>Alcaligenaceae</taxon>
        <taxon>Pelistega</taxon>
    </lineage>
</organism>
<name>A0A849P1E9_9BURK</name>
<dbReference type="GO" id="GO:0051607">
    <property type="term" value="P:defense response to virus"/>
    <property type="evidence" value="ECO:0007669"/>
    <property type="project" value="UniProtKB-UniRule"/>
</dbReference>
<keyword evidence="4 10" id="KW-0378">Hydrolase</keyword>
<evidence type="ECO:0000256" key="2">
    <source>
        <dbReference type="ARBA" id="ARBA00022723"/>
    </source>
</evidence>
<dbReference type="InterPro" id="IPR050646">
    <property type="entry name" value="Cas1"/>
</dbReference>
<dbReference type="PANTHER" id="PTHR34353">
    <property type="entry name" value="CRISPR-ASSOCIATED ENDONUCLEASE CAS1 1"/>
    <property type="match status" value="1"/>
</dbReference>
<evidence type="ECO:0000256" key="3">
    <source>
        <dbReference type="ARBA" id="ARBA00022759"/>
    </source>
</evidence>
<evidence type="ECO:0000313" key="12">
    <source>
        <dbReference type="Proteomes" id="UP000537862"/>
    </source>
</evidence>
<accession>A0A849P1E9</accession>
<evidence type="ECO:0000256" key="10">
    <source>
        <dbReference type="HAMAP-Rule" id="MF_01470"/>
    </source>
</evidence>
<evidence type="ECO:0000256" key="7">
    <source>
        <dbReference type="ARBA" id="ARBA00023125"/>
    </source>
</evidence>
<dbReference type="GO" id="GO:0016787">
    <property type="term" value="F:hydrolase activity"/>
    <property type="evidence" value="ECO:0007669"/>
    <property type="project" value="UniProtKB-KW"/>
</dbReference>
<dbReference type="NCBIfam" id="TIGR00287">
    <property type="entry name" value="cas1"/>
    <property type="match status" value="1"/>
</dbReference>
<dbReference type="NCBIfam" id="TIGR03639">
    <property type="entry name" value="cas1_NMENI"/>
    <property type="match status" value="1"/>
</dbReference>
<dbReference type="Gene3D" id="1.20.120.920">
    <property type="entry name" value="CRISPR-associated endonuclease Cas1, C-terminal domain"/>
    <property type="match status" value="1"/>
</dbReference>
<evidence type="ECO:0000256" key="9">
    <source>
        <dbReference type="ARBA" id="ARBA00038592"/>
    </source>
</evidence>
<keyword evidence="1 10" id="KW-0540">Nuclease</keyword>
<dbReference type="GO" id="GO:0004520">
    <property type="term" value="F:DNA endonuclease activity"/>
    <property type="evidence" value="ECO:0007669"/>
    <property type="project" value="InterPro"/>
</dbReference>
<reference evidence="11 12" key="1">
    <citation type="submission" date="2020-05" db="EMBL/GenBank/DDBJ databases">
        <authorList>
            <person name="Niu N."/>
        </authorList>
    </citation>
    <scope>NUCLEOTIDE SEQUENCE [LARGE SCALE GENOMIC DNA]</scope>
    <source>
        <strain evidence="11 12">3340-03</strain>
    </source>
</reference>
<dbReference type="GO" id="GO:0043571">
    <property type="term" value="P:maintenance of CRISPR repeat elements"/>
    <property type="evidence" value="ECO:0007669"/>
    <property type="project" value="UniProtKB-UniRule"/>
</dbReference>
<comment type="similarity">
    <text evidence="10">Belongs to the CRISPR-associated endonuclease Cas1 family.</text>
</comment>
<keyword evidence="3 10" id="KW-0255">Endonuclease</keyword>
<comment type="function">
    <text evidence="10">CRISPR (clustered regularly interspaced short palindromic repeat), is an adaptive immune system that provides protection against mobile genetic elements (viruses, transposable elements and conjugative plasmids). CRISPR clusters contain spacers, sequences complementary to antecedent mobile elements, and target invading nucleic acids. CRISPR clusters are transcribed and processed into CRISPR RNA (crRNA). Acts as a dsDNA endonuclease. Involved in the integration of spacer DNA into the CRISPR cassette.</text>
</comment>
<dbReference type="EC" id="3.1.-.-" evidence="10"/>
<dbReference type="GO" id="GO:0046872">
    <property type="term" value="F:metal ion binding"/>
    <property type="evidence" value="ECO:0007669"/>
    <property type="project" value="UniProtKB-UniRule"/>
</dbReference>
<evidence type="ECO:0000256" key="6">
    <source>
        <dbReference type="ARBA" id="ARBA00023118"/>
    </source>
</evidence>
<keyword evidence="8 10" id="KW-0464">Manganese</keyword>
<dbReference type="InterPro" id="IPR002729">
    <property type="entry name" value="CRISPR-assoc_Cas1"/>
</dbReference>
<evidence type="ECO:0000256" key="4">
    <source>
        <dbReference type="ARBA" id="ARBA00022801"/>
    </source>
</evidence>
<dbReference type="PANTHER" id="PTHR34353:SF2">
    <property type="entry name" value="CRISPR-ASSOCIATED ENDONUCLEASE CAS1 1"/>
    <property type="match status" value="1"/>
</dbReference>
<keyword evidence="7 10" id="KW-0238">DNA-binding</keyword>
<dbReference type="InterPro" id="IPR019855">
    <property type="entry name" value="CRISPR-assoc_Cas1_NMENI"/>
</dbReference>
<comment type="subunit">
    <text evidence="9 10">Homodimer, forms a heterotetramer with a Cas2 homodimer.</text>
</comment>
<sequence>MLGRIVEIADNNRHLSVYRGFLVVKATDGDKKELGRIPCDDICALIVNAYGVSYTNNVLIMLAEKGAPFVLCANNHNAIGMLWPIGGNFEVSKRIDAQINAKLPLKKRLWAELIKNKIAQQANVLRAIEVPDKPLSALVSKVRSGDPDNVEAQAARRYWTLLFGKDFRRDRRGEGANALLNYGYTILRATVARAVIAAGLHPSIGIHHSNASNPMRLVDDLIEPFRPYVDYQVYQLLQEGVNDVNPDSKRQLARLMYEDLVTEAGMVPITVCAQKLAVSLAQVYLGEREKLELPLIGAPIILGAIM</sequence>
<gene>
    <name evidence="10 11" type="primary">cas1</name>
    <name evidence="11" type="ORF">HKX39_01405</name>
</gene>
<dbReference type="EMBL" id="JABGBN010000001">
    <property type="protein sequence ID" value="NOL50836.1"/>
    <property type="molecule type" value="Genomic_DNA"/>
</dbReference>
<keyword evidence="2 10" id="KW-0479">Metal-binding</keyword>
<feature type="binding site" evidence="10">
    <location>
        <position position="223"/>
    </location>
    <ligand>
        <name>Mn(2+)</name>
        <dbReference type="ChEBI" id="CHEBI:29035"/>
    </ligand>
</feature>
<comment type="cofactor">
    <cofactor evidence="10">
        <name>Mg(2+)</name>
        <dbReference type="ChEBI" id="CHEBI:18420"/>
    </cofactor>
    <cofactor evidence="10">
        <name>Mn(2+)</name>
        <dbReference type="ChEBI" id="CHEBI:29035"/>
    </cofactor>
</comment>
<proteinExistence type="inferred from homology"/>
<feature type="binding site" evidence="10">
    <location>
        <position position="151"/>
    </location>
    <ligand>
        <name>Mn(2+)</name>
        <dbReference type="ChEBI" id="CHEBI:29035"/>
    </ligand>
</feature>
<dbReference type="InterPro" id="IPR042206">
    <property type="entry name" value="CRISPR-assoc_Cas1_C"/>
</dbReference>
<dbReference type="GO" id="GO:0003677">
    <property type="term" value="F:DNA binding"/>
    <property type="evidence" value="ECO:0007669"/>
    <property type="project" value="UniProtKB-KW"/>
</dbReference>